<dbReference type="AlphaFoldDB" id="A0A2A6CQI7"/>
<evidence type="ECO:0000313" key="1">
    <source>
        <dbReference type="EnsemblMetazoa" id="PPA41368.1"/>
    </source>
</evidence>
<name>A0A2A6CQI7_PRIPA</name>
<evidence type="ECO:0000313" key="2">
    <source>
        <dbReference type="Proteomes" id="UP000005239"/>
    </source>
</evidence>
<proteinExistence type="predicted"/>
<gene>
    <name evidence="1" type="primary">WBGene00279737</name>
</gene>
<reference evidence="1" key="2">
    <citation type="submission" date="2022-06" db="UniProtKB">
        <authorList>
            <consortium name="EnsemblMetazoa"/>
        </authorList>
    </citation>
    <scope>IDENTIFICATION</scope>
    <source>
        <strain evidence="1">PS312</strain>
    </source>
</reference>
<reference evidence="2" key="1">
    <citation type="journal article" date="2008" name="Nat. Genet.">
        <title>The Pristionchus pacificus genome provides a unique perspective on nematode lifestyle and parasitism.</title>
        <authorList>
            <person name="Dieterich C."/>
            <person name="Clifton S.W."/>
            <person name="Schuster L.N."/>
            <person name="Chinwalla A."/>
            <person name="Delehaunty K."/>
            <person name="Dinkelacker I."/>
            <person name="Fulton L."/>
            <person name="Fulton R."/>
            <person name="Godfrey J."/>
            <person name="Minx P."/>
            <person name="Mitreva M."/>
            <person name="Roeseler W."/>
            <person name="Tian H."/>
            <person name="Witte H."/>
            <person name="Yang S.P."/>
            <person name="Wilson R.K."/>
            <person name="Sommer R.J."/>
        </authorList>
    </citation>
    <scope>NUCLEOTIDE SEQUENCE [LARGE SCALE GENOMIC DNA]</scope>
    <source>
        <strain evidence="2">PS312</strain>
    </source>
</reference>
<accession>A0A2A6CQI7</accession>
<dbReference type="EnsemblMetazoa" id="PPA41368.1">
    <property type="protein sequence ID" value="PPA41368.1"/>
    <property type="gene ID" value="WBGene00279737"/>
</dbReference>
<protein>
    <submittedName>
        <fullName evidence="1">Uncharacterized protein</fullName>
    </submittedName>
</protein>
<organism evidence="1 2">
    <name type="scientific">Pristionchus pacificus</name>
    <name type="common">Parasitic nematode worm</name>
    <dbReference type="NCBI Taxonomy" id="54126"/>
    <lineage>
        <taxon>Eukaryota</taxon>
        <taxon>Metazoa</taxon>
        <taxon>Ecdysozoa</taxon>
        <taxon>Nematoda</taxon>
        <taxon>Chromadorea</taxon>
        <taxon>Rhabditida</taxon>
        <taxon>Rhabditina</taxon>
        <taxon>Diplogasteromorpha</taxon>
        <taxon>Diplogasteroidea</taxon>
        <taxon>Neodiplogasteridae</taxon>
        <taxon>Pristionchus</taxon>
    </lineage>
</organism>
<dbReference type="Proteomes" id="UP000005239">
    <property type="component" value="Unassembled WGS sequence"/>
</dbReference>
<sequence length="81" mass="8836">MHTSALFCFILLFLTITPAFAKDDICKIVSKSGLKGLVHFVFDEAEFVEIEVNVGVSVDPILFATVNAEIIALHVTVIPNC</sequence>
<keyword evidence="2" id="KW-1185">Reference proteome</keyword>
<accession>A0A8R1UXN4</accession>